<evidence type="ECO:0000256" key="7">
    <source>
        <dbReference type="SAM" id="Phobius"/>
    </source>
</evidence>
<feature type="domain" description="Major facilitator superfamily (MFS) profile" evidence="8">
    <location>
        <begin position="17"/>
        <end position="429"/>
    </location>
</feature>
<dbReference type="InterPro" id="IPR036259">
    <property type="entry name" value="MFS_trans_sf"/>
</dbReference>
<keyword evidence="10" id="KW-1185">Reference proteome</keyword>
<comment type="caution">
    <text evidence="9">The sequence shown here is derived from an EMBL/GenBank/DDBJ whole genome shotgun (WGS) entry which is preliminary data.</text>
</comment>
<dbReference type="SUPFAM" id="SSF103473">
    <property type="entry name" value="MFS general substrate transporter"/>
    <property type="match status" value="1"/>
</dbReference>
<dbReference type="Gene3D" id="1.20.1250.20">
    <property type="entry name" value="MFS general substrate transporter like domains"/>
    <property type="match status" value="1"/>
</dbReference>
<feature type="transmembrane region" description="Helical" evidence="7">
    <location>
        <begin position="259"/>
        <end position="276"/>
    </location>
</feature>
<evidence type="ECO:0000256" key="6">
    <source>
        <dbReference type="ARBA" id="ARBA00023136"/>
    </source>
</evidence>
<gene>
    <name evidence="9" type="ORF">GCM10009849_07500</name>
</gene>
<feature type="transmembrane region" description="Helical" evidence="7">
    <location>
        <begin position="338"/>
        <end position="356"/>
    </location>
</feature>
<evidence type="ECO:0000256" key="3">
    <source>
        <dbReference type="ARBA" id="ARBA00022475"/>
    </source>
</evidence>
<dbReference type="Proteomes" id="UP001500432">
    <property type="component" value="Unassembled WGS sequence"/>
</dbReference>
<feature type="transmembrane region" description="Helical" evidence="7">
    <location>
        <begin position="94"/>
        <end position="113"/>
    </location>
</feature>
<dbReference type="InterPro" id="IPR020846">
    <property type="entry name" value="MFS_dom"/>
</dbReference>
<evidence type="ECO:0000256" key="5">
    <source>
        <dbReference type="ARBA" id="ARBA00022989"/>
    </source>
</evidence>
<feature type="transmembrane region" description="Helical" evidence="7">
    <location>
        <begin position="191"/>
        <end position="210"/>
    </location>
</feature>
<feature type="transmembrane region" description="Helical" evidence="7">
    <location>
        <begin position="407"/>
        <end position="425"/>
    </location>
</feature>
<dbReference type="CDD" id="cd17369">
    <property type="entry name" value="MFS_ShiA_like"/>
    <property type="match status" value="1"/>
</dbReference>
<accession>A0ABN3BLA8</accession>
<evidence type="ECO:0000313" key="10">
    <source>
        <dbReference type="Proteomes" id="UP001500432"/>
    </source>
</evidence>
<proteinExistence type="predicted"/>
<name>A0ABN3BLA8_9MICC</name>
<feature type="transmembrane region" description="Helical" evidence="7">
    <location>
        <begin position="125"/>
        <end position="146"/>
    </location>
</feature>
<dbReference type="PROSITE" id="PS00216">
    <property type="entry name" value="SUGAR_TRANSPORT_1"/>
    <property type="match status" value="1"/>
</dbReference>
<keyword evidence="5 7" id="KW-1133">Transmembrane helix</keyword>
<dbReference type="PROSITE" id="PS00217">
    <property type="entry name" value="SUGAR_TRANSPORT_2"/>
    <property type="match status" value="1"/>
</dbReference>
<dbReference type="PANTHER" id="PTHR43045">
    <property type="entry name" value="SHIKIMATE TRANSPORTER"/>
    <property type="match status" value="1"/>
</dbReference>
<dbReference type="Pfam" id="PF00083">
    <property type="entry name" value="Sugar_tr"/>
    <property type="match status" value="2"/>
</dbReference>
<comment type="subcellular location">
    <subcellularLocation>
        <location evidence="1">Cell membrane</location>
        <topology evidence="1">Multi-pass membrane protein</topology>
    </subcellularLocation>
</comment>
<feature type="transmembrane region" description="Helical" evidence="7">
    <location>
        <begin position="62"/>
        <end position="82"/>
    </location>
</feature>
<feature type="transmembrane region" description="Helical" evidence="7">
    <location>
        <begin position="377"/>
        <end position="401"/>
    </location>
</feature>
<dbReference type="InterPro" id="IPR005828">
    <property type="entry name" value="MFS_sugar_transport-like"/>
</dbReference>
<dbReference type="RefSeq" id="WP_344298355.1">
    <property type="nucleotide sequence ID" value="NZ_BAAAQW010000003.1"/>
</dbReference>
<evidence type="ECO:0000256" key="4">
    <source>
        <dbReference type="ARBA" id="ARBA00022692"/>
    </source>
</evidence>
<dbReference type="InterPro" id="IPR005829">
    <property type="entry name" value="Sugar_transporter_CS"/>
</dbReference>
<keyword evidence="4 7" id="KW-0812">Transmembrane</keyword>
<protein>
    <submittedName>
        <fullName evidence="9">MFS transporter</fullName>
    </submittedName>
</protein>
<evidence type="ECO:0000256" key="1">
    <source>
        <dbReference type="ARBA" id="ARBA00004651"/>
    </source>
</evidence>
<evidence type="ECO:0000259" key="8">
    <source>
        <dbReference type="PROSITE" id="PS50850"/>
    </source>
</evidence>
<evidence type="ECO:0000256" key="2">
    <source>
        <dbReference type="ARBA" id="ARBA00022448"/>
    </source>
</evidence>
<dbReference type="PROSITE" id="PS50850">
    <property type="entry name" value="MFS"/>
    <property type="match status" value="1"/>
</dbReference>
<sequence length="465" mass="49604">MVQRSGTEPVTSGLRRVVAASMAGTVVEWYEFFLYATAANLVFGKMFFPNAHSELDGIMDAFLTYAVGFVARPLGGLVFGHFGDKLGRKKLLQLSIILVGASTFLMGCLPGFAEWGYLAPLALVTLRFIQGFAVGGEWGGAALLVAEHSPNRSRGFWASWPQTGVPLGNLLATAALLILSATISQEGFLAWGWRIGFWLSAVIVVVGYYIRTKISDAPIFLEAAQEQEEAAGPSGVLEVVRRYPRRVLAAMGIRFAENVIYYLVVTFSITYLKVILHMDTSHVLLLLLVAHAIHCFMVPAAGKLLDAWGRKPTYLVGAVVGASWGFAAFPMMDSRQDGLILAAIVLGLASHALMYAGQPSIMAEMFPTSMRYSGLSIGSQVTSVLSGSLAPIIATALLGAFGSSVPIALYLLASCVVTIIAVLALKETKGIDLRELDAAHAARMAAADGRAAGRDGSALQDLPTR</sequence>
<organism evidence="9 10">
    <name type="scientific">Sinomonas flava</name>
    <dbReference type="NCBI Taxonomy" id="496857"/>
    <lineage>
        <taxon>Bacteria</taxon>
        <taxon>Bacillati</taxon>
        <taxon>Actinomycetota</taxon>
        <taxon>Actinomycetes</taxon>
        <taxon>Micrococcales</taxon>
        <taxon>Micrococcaceae</taxon>
        <taxon>Sinomonas</taxon>
    </lineage>
</organism>
<keyword evidence="3" id="KW-1003">Cell membrane</keyword>
<evidence type="ECO:0000313" key="9">
    <source>
        <dbReference type="EMBL" id="GAA2197689.1"/>
    </source>
</evidence>
<dbReference type="EMBL" id="BAAAQW010000003">
    <property type="protein sequence ID" value="GAA2197689.1"/>
    <property type="molecule type" value="Genomic_DNA"/>
</dbReference>
<reference evidence="9 10" key="1">
    <citation type="journal article" date="2019" name="Int. J. Syst. Evol. Microbiol.">
        <title>The Global Catalogue of Microorganisms (GCM) 10K type strain sequencing project: providing services to taxonomists for standard genome sequencing and annotation.</title>
        <authorList>
            <consortium name="The Broad Institute Genomics Platform"/>
            <consortium name="The Broad Institute Genome Sequencing Center for Infectious Disease"/>
            <person name="Wu L."/>
            <person name="Ma J."/>
        </authorList>
    </citation>
    <scope>NUCLEOTIDE SEQUENCE [LARGE SCALE GENOMIC DNA]</scope>
    <source>
        <strain evidence="9 10">JCM 16034</strain>
    </source>
</reference>
<dbReference type="PANTHER" id="PTHR43045:SF1">
    <property type="entry name" value="SHIKIMATE TRANSPORTER"/>
    <property type="match status" value="1"/>
</dbReference>
<feature type="transmembrane region" description="Helical" evidence="7">
    <location>
        <begin position="282"/>
        <end position="302"/>
    </location>
</feature>
<keyword evidence="6 7" id="KW-0472">Membrane</keyword>
<keyword evidence="2" id="KW-0813">Transport</keyword>
<feature type="transmembrane region" description="Helical" evidence="7">
    <location>
        <begin position="167"/>
        <end position="185"/>
    </location>
</feature>
<feature type="transmembrane region" description="Helical" evidence="7">
    <location>
        <begin position="314"/>
        <end position="332"/>
    </location>
</feature>